<sequence length="266" mass="29674">MSPRRRRTQESPALVAFGKQLRRMREAKQIKQETIAHLTQMSGAQVSRIEAGKRRATRRFVEIVDDHLGAGGALLDLWEELDKDGSPVPAWFDWPQIESDAGELETWQPLVVPGLLQIEGYARAFLETDEAVAARIARQDIITRADPAPVDFVALLGEAVLEYQVGSPEVMREQLEHLLALSERPNITIQLVRNDGKPVAAGGGFVVATMEDRSEVSHIDTSIRGITSDDPADLASLSHQLRRLRAKALPESMSREMVRKALERWT</sequence>
<organism evidence="2 3">
    <name type="scientific">Actinomadura adrarensis</name>
    <dbReference type="NCBI Taxonomy" id="1819600"/>
    <lineage>
        <taxon>Bacteria</taxon>
        <taxon>Bacillati</taxon>
        <taxon>Actinomycetota</taxon>
        <taxon>Actinomycetes</taxon>
        <taxon>Streptosporangiales</taxon>
        <taxon>Thermomonosporaceae</taxon>
        <taxon>Actinomadura</taxon>
    </lineage>
</organism>
<keyword evidence="3" id="KW-1185">Reference proteome</keyword>
<evidence type="ECO:0000313" key="2">
    <source>
        <dbReference type="EMBL" id="MFD0856581.1"/>
    </source>
</evidence>
<dbReference type="Proteomes" id="UP001597083">
    <property type="component" value="Unassembled WGS sequence"/>
</dbReference>
<gene>
    <name evidence="2" type="ORF">ACFQ07_30395</name>
</gene>
<evidence type="ECO:0000259" key="1">
    <source>
        <dbReference type="PROSITE" id="PS50943"/>
    </source>
</evidence>
<dbReference type="Gene3D" id="1.10.260.40">
    <property type="entry name" value="lambda repressor-like DNA-binding domains"/>
    <property type="match status" value="1"/>
</dbReference>
<feature type="domain" description="HTH cro/C1-type" evidence="1">
    <location>
        <begin position="21"/>
        <end position="57"/>
    </location>
</feature>
<dbReference type="SUPFAM" id="SSF47413">
    <property type="entry name" value="lambda repressor-like DNA-binding domains"/>
    <property type="match status" value="1"/>
</dbReference>
<proteinExistence type="predicted"/>
<dbReference type="InterPro" id="IPR001387">
    <property type="entry name" value="Cro/C1-type_HTH"/>
</dbReference>
<dbReference type="CDD" id="cd00093">
    <property type="entry name" value="HTH_XRE"/>
    <property type="match status" value="1"/>
</dbReference>
<dbReference type="Pfam" id="PF13560">
    <property type="entry name" value="HTH_31"/>
    <property type="match status" value="1"/>
</dbReference>
<dbReference type="EMBL" id="JBHTIR010004176">
    <property type="protein sequence ID" value="MFD0856581.1"/>
    <property type="molecule type" value="Genomic_DNA"/>
</dbReference>
<protein>
    <submittedName>
        <fullName evidence="2">Helix-turn-helix domain-containing protein</fullName>
    </submittedName>
</protein>
<comment type="caution">
    <text evidence="2">The sequence shown here is derived from an EMBL/GenBank/DDBJ whole genome shotgun (WGS) entry which is preliminary data.</text>
</comment>
<evidence type="ECO:0000313" key="3">
    <source>
        <dbReference type="Proteomes" id="UP001597083"/>
    </source>
</evidence>
<reference evidence="3" key="1">
    <citation type="journal article" date="2019" name="Int. J. Syst. Evol. Microbiol.">
        <title>The Global Catalogue of Microorganisms (GCM) 10K type strain sequencing project: providing services to taxonomists for standard genome sequencing and annotation.</title>
        <authorList>
            <consortium name="The Broad Institute Genomics Platform"/>
            <consortium name="The Broad Institute Genome Sequencing Center for Infectious Disease"/>
            <person name="Wu L."/>
            <person name="Ma J."/>
        </authorList>
    </citation>
    <scope>NUCLEOTIDE SEQUENCE [LARGE SCALE GENOMIC DNA]</scope>
    <source>
        <strain evidence="3">JCM 31696</strain>
    </source>
</reference>
<name>A0ABW3CPU4_9ACTN</name>
<dbReference type="InterPro" id="IPR043917">
    <property type="entry name" value="DUF5753"/>
</dbReference>
<dbReference type="PROSITE" id="PS50943">
    <property type="entry name" value="HTH_CROC1"/>
    <property type="match status" value="1"/>
</dbReference>
<dbReference type="Pfam" id="PF19054">
    <property type="entry name" value="DUF5753"/>
    <property type="match status" value="1"/>
</dbReference>
<dbReference type="InterPro" id="IPR010982">
    <property type="entry name" value="Lambda_DNA-bd_dom_sf"/>
</dbReference>
<accession>A0ABW3CPU4</accession>
<dbReference type="SMART" id="SM00530">
    <property type="entry name" value="HTH_XRE"/>
    <property type="match status" value="1"/>
</dbReference>